<feature type="site" description="Part of a proton relay during catalysis" evidence="12">
    <location>
        <position position="112"/>
    </location>
</feature>
<dbReference type="InterPro" id="IPR002220">
    <property type="entry name" value="DapA-like"/>
</dbReference>
<sequence length="297" mass="30967">MSTSPAFGRLAVAMVTPFHGDGSLDTEGAQALAAHLVDQGCDALVLSGTTGEAPTTTDQEKRSLIRSVVEAVGDRARVLSGAGSNDTAHAVELARQAEAAGAHGLLVVAPYYSRPPQEGVRRHFESVADATSLPVLLYDVPARTGVRLDRDTLRRLAEHPRVVGVKDCTGDLLHCARMIAETGLQYYSGNDDLNLPLAAVGGVGAISTVANAAPRESRAVLDAYARGETELAARLNAELLPLVEAMMGSHPGTVTAKALLAHQGLPSGPVRLPLTPADEELTDRLVTILHASALCPA</sequence>
<dbReference type="EC" id="4.3.3.7" evidence="4 12"/>
<evidence type="ECO:0000256" key="10">
    <source>
        <dbReference type="ARBA" id="ARBA00023270"/>
    </source>
</evidence>
<dbReference type="Proteomes" id="UP001596174">
    <property type="component" value="Unassembled WGS sequence"/>
</dbReference>
<dbReference type="PANTHER" id="PTHR12128">
    <property type="entry name" value="DIHYDRODIPICOLINATE SYNTHASE"/>
    <property type="match status" value="1"/>
</dbReference>
<dbReference type="PROSITE" id="PS00666">
    <property type="entry name" value="DHDPS_2"/>
    <property type="match status" value="1"/>
</dbReference>
<dbReference type="RefSeq" id="WP_380584522.1">
    <property type="nucleotide sequence ID" value="NZ_JBHSQJ010000072.1"/>
</dbReference>
<evidence type="ECO:0000256" key="2">
    <source>
        <dbReference type="ARBA" id="ARBA00005120"/>
    </source>
</evidence>
<comment type="catalytic activity">
    <reaction evidence="11 12">
        <text>L-aspartate 4-semialdehyde + pyruvate = (2S,4S)-4-hydroxy-2,3,4,5-tetrahydrodipicolinate + H2O + H(+)</text>
        <dbReference type="Rhea" id="RHEA:34171"/>
        <dbReference type="ChEBI" id="CHEBI:15361"/>
        <dbReference type="ChEBI" id="CHEBI:15377"/>
        <dbReference type="ChEBI" id="CHEBI:15378"/>
        <dbReference type="ChEBI" id="CHEBI:67139"/>
        <dbReference type="ChEBI" id="CHEBI:537519"/>
        <dbReference type="EC" id="4.3.3.7"/>
    </reaction>
</comment>
<dbReference type="GO" id="GO:0008840">
    <property type="term" value="F:4-hydroxy-tetrahydrodipicolinate synthase activity"/>
    <property type="evidence" value="ECO:0007669"/>
    <property type="project" value="UniProtKB-EC"/>
</dbReference>
<keyword evidence="15" id="KW-1185">Reference proteome</keyword>
<protein>
    <recommendedName>
        <fullName evidence="4 12">4-hydroxy-tetrahydrodipicolinate synthase</fullName>
        <shortName evidence="12">HTPA synthase</shortName>
        <ecNumber evidence="4 12">4.3.3.7</ecNumber>
    </recommendedName>
</protein>
<evidence type="ECO:0000313" key="15">
    <source>
        <dbReference type="Proteomes" id="UP001596174"/>
    </source>
</evidence>
<comment type="subcellular location">
    <subcellularLocation>
        <location evidence="12">Cytoplasm</location>
    </subcellularLocation>
</comment>
<keyword evidence="6 12" id="KW-0028">Amino-acid biosynthesis</keyword>
<dbReference type="InterPro" id="IPR020625">
    <property type="entry name" value="Schiff_base-form_aldolases_AS"/>
</dbReference>
<reference evidence="15" key="1">
    <citation type="journal article" date="2019" name="Int. J. Syst. Evol. Microbiol.">
        <title>The Global Catalogue of Microorganisms (GCM) 10K type strain sequencing project: providing services to taxonomists for standard genome sequencing and annotation.</title>
        <authorList>
            <consortium name="The Broad Institute Genomics Platform"/>
            <consortium name="The Broad Institute Genome Sequencing Center for Infectious Disease"/>
            <person name="Wu L."/>
            <person name="Ma J."/>
        </authorList>
    </citation>
    <scope>NUCLEOTIDE SEQUENCE [LARGE SCALE GENOMIC DNA]</scope>
    <source>
        <strain evidence="15">JCM 4816</strain>
    </source>
</reference>
<keyword evidence="5 12" id="KW-0963">Cytoplasm</keyword>
<dbReference type="NCBIfam" id="TIGR00674">
    <property type="entry name" value="dapA"/>
    <property type="match status" value="1"/>
</dbReference>
<dbReference type="CDD" id="cd00950">
    <property type="entry name" value="DHDPS"/>
    <property type="match status" value="1"/>
</dbReference>
<dbReference type="InterPro" id="IPR005263">
    <property type="entry name" value="DapA"/>
</dbReference>
<evidence type="ECO:0000256" key="1">
    <source>
        <dbReference type="ARBA" id="ARBA00003294"/>
    </source>
</evidence>
<keyword evidence="9 12" id="KW-0456">Lyase</keyword>
<accession>A0ABW1G2V6</accession>
<dbReference type="InterPro" id="IPR020624">
    <property type="entry name" value="Schiff_base-form_aldolases_CS"/>
</dbReference>
<feature type="active site" description="Schiff-base intermediate with substrate" evidence="12">
    <location>
        <position position="166"/>
    </location>
</feature>
<comment type="caution">
    <text evidence="12">Was originally thought to be a dihydrodipicolinate synthase (DHDPS), catalyzing the condensation of (S)-aspartate-beta-semialdehyde [(S)-ASA] and pyruvate to dihydrodipicolinate (DHDP). However, it was shown in E.coli that the product of the enzymatic reaction is not dihydrodipicolinate but in fact (4S)-4-hydroxy-2,3,4,5-tetrahydro-(2S)-dipicolinic acid (HTPA), and that the consecutive dehydration reaction leading to DHDP is not spontaneous but catalyzed by DapB.</text>
</comment>
<keyword evidence="10 12" id="KW-0704">Schiff base</keyword>
<evidence type="ECO:0000256" key="7">
    <source>
        <dbReference type="ARBA" id="ARBA00022915"/>
    </source>
</evidence>
<evidence type="ECO:0000256" key="11">
    <source>
        <dbReference type="ARBA" id="ARBA00047836"/>
    </source>
</evidence>
<dbReference type="SMART" id="SM01130">
    <property type="entry name" value="DHDPS"/>
    <property type="match status" value="1"/>
</dbReference>
<evidence type="ECO:0000256" key="6">
    <source>
        <dbReference type="ARBA" id="ARBA00022605"/>
    </source>
</evidence>
<evidence type="ECO:0000256" key="5">
    <source>
        <dbReference type="ARBA" id="ARBA00022490"/>
    </source>
</evidence>
<feature type="site" description="Part of a proton relay during catalysis" evidence="12">
    <location>
        <position position="49"/>
    </location>
</feature>
<keyword evidence="8 12" id="KW-0457">Lysine biosynthesis</keyword>
<keyword evidence="7 12" id="KW-0220">Diaminopimelate biosynthesis</keyword>
<dbReference type="HAMAP" id="MF_00418">
    <property type="entry name" value="DapA"/>
    <property type="match status" value="1"/>
</dbReference>
<comment type="pathway">
    <text evidence="2 12">Amino-acid biosynthesis; L-lysine biosynthesis via DAP pathway; (S)-tetrahydrodipicolinate from L-aspartate: step 3/4.</text>
</comment>
<evidence type="ECO:0000256" key="4">
    <source>
        <dbReference type="ARBA" id="ARBA00012086"/>
    </source>
</evidence>
<evidence type="ECO:0000256" key="8">
    <source>
        <dbReference type="ARBA" id="ARBA00023154"/>
    </source>
</evidence>
<comment type="function">
    <text evidence="1 12">Catalyzes the condensation of (S)-aspartate-beta-semialdehyde [(S)-ASA] and pyruvate to 4-hydroxy-tetrahydrodipicolinate (HTPA).</text>
</comment>
<dbReference type="PRINTS" id="PR00146">
    <property type="entry name" value="DHPICSNTHASE"/>
</dbReference>
<dbReference type="Pfam" id="PF00701">
    <property type="entry name" value="DHDPS"/>
    <property type="match status" value="1"/>
</dbReference>
<evidence type="ECO:0000256" key="12">
    <source>
        <dbReference type="HAMAP-Rule" id="MF_00418"/>
    </source>
</evidence>
<evidence type="ECO:0000256" key="13">
    <source>
        <dbReference type="PIRNR" id="PIRNR001365"/>
    </source>
</evidence>
<dbReference type="PROSITE" id="PS00665">
    <property type="entry name" value="DHDPS_1"/>
    <property type="match status" value="1"/>
</dbReference>
<proteinExistence type="inferred from homology"/>
<dbReference type="Gene3D" id="3.20.20.70">
    <property type="entry name" value="Aldolase class I"/>
    <property type="match status" value="1"/>
</dbReference>
<comment type="subunit">
    <text evidence="12">Homotetramer; dimer of dimers.</text>
</comment>
<evidence type="ECO:0000256" key="9">
    <source>
        <dbReference type="ARBA" id="ARBA00023239"/>
    </source>
</evidence>
<organism evidence="14 15">
    <name type="scientific">Streptacidiphilus monticola</name>
    <dbReference type="NCBI Taxonomy" id="2161674"/>
    <lineage>
        <taxon>Bacteria</taxon>
        <taxon>Bacillati</taxon>
        <taxon>Actinomycetota</taxon>
        <taxon>Actinomycetes</taxon>
        <taxon>Kitasatosporales</taxon>
        <taxon>Streptomycetaceae</taxon>
        <taxon>Streptacidiphilus</taxon>
    </lineage>
</organism>
<feature type="binding site" evidence="12">
    <location>
        <position position="50"/>
    </location>
    <ligand>
        <name>pyruvate</name>
        <dbReference type="ChEBI" id="CHEBI:15361"/>
    </ligand>
</feature>
<gene>
    <name evidence="12 14" type="primary">dapA</name>
    <name evidence="14" type="ORF">ACFP3V_17815</name>
</gene>
<comment type="caution">
    <text evidence="14">The sequence shown here is derived from an EMBL/GenBank/DDBJ whole genome shotgun (WGS) entry which is preliminary data.</text>
</comment>
<dbReference type="EMBL" id="JBHSQJ010000072">
    <property type="protein sequence ID" value="MFC5909065.1"/>
    <property type="molecule type" value="Genomic_DNA"/>
</dbReference>
<dbReference type="PIRSF" id="PIRSF001365">
    <property type="entry name" value="DHDPS"/>
    <property type="match status" value="1"/>
</dbReference>
<feature type="binding site" evidence="12">
    <location>
        <position position="206"/>
    </location>
    <ligand>
        <name>pyruvate</name>
        <dbReference type="ChEBI" id="CHEBI:15361"/>
    </ligand>
</feature>
<name>A0ABW1G2V6_9ACTN</name>
<evidence type="ECO:0000313" key="14">
    <source>
        <dbReference type="EMBL" id="MFC5909065.1"/>
    </source>
</evidence>
<dbReference type="PANTHER" id="PTHR12128:SF66">
    <property type="entry name" value="4-HYDROXY-2-OXOGLUTARATE ALDOLASE, MITOCHONDRIAL"/>
    <property type="match status" value="1"/>
</dbReference>
<comment type="similarity">
    <text evidence="3 12 13">Belongs to the DapA family.</text>
</comment>
<dbReference type="InterPro" id="IPR013785">
    <property type="entry name" value="Aldolase_TIM"/>
</dbReference>
<evidence type="ECO:0000256" key="3">
    <source>
        <dbReference type="ARBA" id="ARBA00007592"/>
    </source>
</evidence>
<dbReference type="SUPFAM" id="SSF51569">
    <property type="entry name" value="Aldolase"/>
    <property type="match status" value="1"/>
</dbReference>
<feature type="active site" description="Proton donor/acceptor" evidence="12">
    <location>
        <position position="138"/>
    </location>
</feature>